<organism evidence="6 7">
    <name type="scientific">Talaromyces islandicus</name>
    <name type="common">Penicillium islandicum</name>
    <dbReference type="NCBI Taxonomy" id="28573"/>
    <lineage>
        <taxon>Eukaryota</taxon>
        <taxon>Fungi</taxon>
        <taxon>Dikarya</taxon>
        <taxon>Ascomycota</taxon>
        <taxon>Pezizomycotina</taxon>
        <taxon>Eurotiomycetes</taxon>
        <taxon>Eurotiomycetidae</taxon>
        <taxon>Eurotiales</taxon>
        <taxon>Trichocomaceae</taxon>
        <taxon>Talaromyces</taxon>
        <taxon>Talaromyces sect. Islandici</taxon>
    </lineage>
</organism>
<dbReference type="AlphaFoldDB" id="A0A0U1M117"/>
<dbReference type="PROSITE" id="PS51883">
    <property type="entry name" value="OBG"/>
    <property type="match status" value="1"/>
</dbReference>
<name>A0A0U1M117_TALIS</name>
<dbReference type="PANTHER" id="PTHR11702">
    <property type="entry name" value="DEVELOPMENTALLY REGULATED GTP-BINDING PROTEIN-RELATED"/>
    <property type="match status" value="1"/>
</dbReference>
<dbReference type="OMA" id="PRVGHWE"/>
<gene>
    <name evidence="6" type="ORF">PISL3812_06304</name>
</gene>
<dbReference type="GO" id="GO:0003924">
    <property type="term" value="F:GTPase activity"/>
    <property type="evidence" value="ECO:0007669"/>
    <property type="project" value="InterPro"/>
</dbReference>
<evidence type="ECO:0000313" key="6">
    <source>
        <dbReference type="EMBL" id="CRG89268.1"/>
    </source>
</evidence>
<dbReference type="PANTHER" id="PTHR11702:SF31">
    <property type="entry name" value="MITOCHONDRIAL RIBOSOME-ASSOCIATED GTPASE 2"/>
    <property type="match status" value="1"/>
</dbReference>
<dbReference type="Pfam" id="PF01018">
    <property type="entry name" value="GTP1_OBG"/>
    <property type="match status" value="2"/>
</dbReference>
<dbReference type="Gene3D" id="2.70.210.12">
    <property type="entry name" value="GTP1/OBG domain"/>
    <property type="match status" value="1"/>
</dbReference>
<dbReference type="InterPro" id="IPR027417">
    <property type="entry name" value="P-loop_NTPase"/>
</dbReference>
<evidence type="ECO:0000259" key="5">
    <source>
        <dbReference type="PROSITE" id="PS51883"/>
    </source>
</evidence>
<comment type="similarity">
    <text evidence="1">Belongs to the TRAFAC class OBG-HflX-like GTPase superfamily. OBG GTPase family.</text>
</comment>
<dbReference type="SUPFAM" id="SSF52540">
    <property type="entry name" value="P-loop containing nucleoside triphosphate hydrolases"/>
    <property type="match status" value="1"/>
</dbReference>
<dbReference type="Pfam" id="PF01926">
    <property type="entry name" value="MMR_HSR1"/>
    <property type="match status" value="1"/>
</dbReference>
<sequence length="537" mass="58383">MLPFLYPFLTTTVRTRPAVSRLQKAVRCCRWQSSTASPEGESASDLSHLNPSPEDYSRFIFQDKCLVTVVAGSGGDGCVSFLREKYIEEGPPNGGDGGSGGNIYIQAIDGLSSLHKLARQGVLRAGRGKSGQGKSQGGRRGHDVLIQVPVGTVVREVGRFDPVEEKEHEYRTLRGAMPEDKAAEMESSQRDRFVLYPGSKPSDFLLTQFPSLGPPQRPSIAALEPAAPIHLDLSKNMPEPIVLAAGAVGGFGNPHFVSRSTPRPRFATKGEKGMTLHLEFELKLLADVGLVGFPNAGKSTLLRSLTNSRTRVGNWEFTTLSPNIGTVVLDNGKGRPLVESSNRENPRTGFTIADIPGLVEDAHLDRGLGLGFLRHIERAGILGFVVDLSAGSPIETLQKLWHELGEYDKMRDIKPEIHSADYLVSWSPEPAGTPTPVVNDSSKPTKKLPPLPLPPIYRKPWFVVATKADLPETQDSFIALRDYLSQVQQGTVQHPSGHKDAFRERVVAVPVSAIKAEGVQSIPNLVMSFLENRSTAS</sequence>
<evidence type="ECO:0000256" key="1">
    <source>
        <dbReference type="ARBA" id="ARBA00007699"/>
    </source>
</evidence>
<evidence type="ECO:0000313" key="7">
    <source>
        <dbReference type="Proteomes" id="UP000054383"/>
    </source>
</evidence>
<dbReference type="CDD" id="cd01898">
    <property type="entry name" value="Obg"/>
    <property type="match status" value="1"/>
</dbReference>
<dbReference type="InterPro" id="IPR036726">
    <property type="entry name" value="GTP1_OBG_dom_sf"/>
</dbReference>
<reference evidence="6 7" key="1">
    <citation type="submission" date="2015-04" db="EMBL/GenBank/DDBJ databases">
        <authorList>
            <person name="Syromyatnikov M.Y."/>
            <person name="Popov V.N."/>
        </authorList>
    </citation>
    <scope>NUCLEOTIDE SEQUENCE [LARGE SCALE GENOMIC DNA]</scope>
    <source>
        <strain evidence="6">WF-38-12</strain>
    </source>
</reference>
<accession>A0A0U1M117</accession>
<dbReference type="PROSITE" id="PS51710">
    <property type="entry name" value="G_OBG"/>
    <property type="match status" value="1"/>
</dbReference>
<dbReference type="Proteomes" id="UP000054383">
    <property type="component" value="Unassembled WGS sequence"/>
</dbReference>
<keyword evidence="2" id="KW-0547">Nucleotide-binding</keyword>
<keyword evidence="7" id="KW-1185">Reference proteome</keyword>
<dbReference type="PRINTS" id="PR00326">
    <property type="entry name" value="GTP1OBG"/>
</dbReference>
<dbReference type="InterPro" id="IPR031167">
    <property type="entry name" value="G_OBG"/>
</dbReference>
<dbReference type="STRING" id="28573.A0A0U1M117"/>
<feature type="domain" description="OBG-type G" evidence="4">
    <location>
        <begin position="286"/>
        <end position="531"/>
    </location>
</feature>
<evidence type="ECO:0000259" key="4">
    <source>
        <dbReference type="PROSITE" id="PS51710"/>
    </source>
</evidence>
<dbReference type="Gene3D" id="3.40.50.300">
    <property type="entry name" value="P-loop containing nucleotide triphosphate hydrolases"/>
    <property type="match status" value="1"/>
</dbReference>
<dbReference type="EMBL" id="CVMT01000006">
    <property type="protein sequence ID" value="CRG89268.1"/>
    <property type="molecule type" value="Genomic_DNA"/>
</dbReference>
<dbReference type="GO" id="GO:0005739">
    <property type="term" value="C:mitochondrion"/>
    <property type="evidence" value="ECO:0007669"/>
    <property type="project" value="TreeGrafter"/>
</dbReference>
<protein>
    <submittedName>
        <fullName evidence="6">Uncharacterized protein</fullName>
    </submittedName>
</protein>
<keyword evidence="3" id="KW-0342">GTP-binding</keyword>
<evidence type="ECO:0000256" key="3">
    <source>
        <dbReference type="ARBA" id="ARBA00023134"/>
    </source>
</evidence>
<dbReference type="GO" id="GO:0000287">
    <property type="term" value="F:magnesium ion binding"/>
    <property type="evidence" value="ECO:0007669"/>
    <property type="project" value="InterPro"/>
</dbReference>
<dbReference type="SUPFAM" id="SSF82051">
    <property type="entry name" value="Obg GTP-binding protein N-terminal domain"/>
    <property type="match status" value="1"/>
</dbReference>
<dbReference type="GO" id="GO:0005525">
    <property type="term" value="F:GTP binding"/>
    <property type="evidence" value="ECO:0007669"/>
    <property type="project" value="UniProtKB-KW"/>
</dbReference>
<proteinExistence type="inferred from homology"/>
<evidence type="ECO:0000256" key="2">
    <source>
        <dbReference type="ARBA" id="ARBA00022741"/>
    </source>
</evidence>
<feature type="domain" description="Obg" evidence="5">
    <location>
        <begin position="59"/>
        <end position="285"/>
    </location>
</feature>
<dbReference type="InterPro" id="IPR045086">
    <property type="entry name" value="OBG_GTPase"/>
</dbReference>
<dbReference type="InterPro" id="IPR006073">
    <property type="entry name" value="GTP-bd"/>
</dbReference>
<dbReference type="GO" id="GO:0042254">
    <property type="term" value="P:ribosome biogenesis"/>
    <property type="evidence" value="ECO:0007669"/>
    <property type="project" value="UniProtKB-UniRule"/>
</dbReference>
<dbReference type="InterPro" id="IPR006169">
    <property type="entry name" value="GTP1_OBG_dom"/>
</dbReference>
<dbReference type="OrthoDB" id="347018at2759"/>
<dbReference type="FunFam" id="2.70.210.12:FF:000001">
    <property type="entry name" value="GTPase Obg"/>
    <property type="match status" value="1"/>
</dbReference>